<feature type="non-terminal residue" evidence="1">
    <location>
        <position position="1"/>
    </location>
</feature>
<protein>
    <submittedName>
        <fullName evidence="1">Uncharacterized protein</fullName>
    </submittedName>
</protein>
<comment type="caution">
    <text evidence="1">The sequence shown here is derived from an EMBL/GenBank/DDBJ whole genome shotgun (WGS) entry which is preliminary data.</text>
</comment>
<gene>
    <name evidence="1" type="ORF">KI387_036943</name>
</gene>
<name>A0AA38FQP0_TAXCH</name>
<dbReference type="Proteomes" id="UP000824469">
    <property type="component" value="Unassembled WGS sequence"/>
</dbReference>
<organism evidence="1 2">
    <name type="scientific">Taxus chinensis</name>
    <name type="common">Chinese yew</name>
    <name type="synonym">Taxus wallichiana var. chinensis</name>
    <dbReference type="NCBI Taxonomy" id="29808"/>
    <lineage>
        <taxon>Eukaryota</taxon>
        <taxon>Viridiplantae</taxon>
        <taxon>Streptophyta</taxon>
        <taxon>Embryophyta</taxon>
        <taxon>Tracheophyta</taxon>
        <taxon>Spermatophyta</taxon>
        <taxon>Pinopsida</taxon>
        <taxon>Pinidae</taxon>
        <taxon>Conifers II</taxon>
        <taxon>Cupressales</taxon>
        <taxon>Taxaceae</taxon>
        <taxon>Taxus</taxon>
    </lineage>
</organism>
<accession>A0AA38FQP0</accession>
<evidence type="ECO:0000313" key="1">
    <source>
        <dbReference type="EMBL" id="KAH9309032.1"/>
    </source>
</evidence>
<sequence length="168" mass="19457">LVAVPQWLAIEATLRNNLETNEEDLGIDESFYDEDFIDLTGDSNIGYLDYKSDKGYYESFEYSDGHTFLVFTRSHTHQNVESSTSSQRREREDLRLNVTILKRGSILPASLDPKYKYANSFNSQQRANAHPAEESKDFDIIDHIKKTKVQMSEAEYLRAFPDHLNRLV</sequence>
<reference evidence="1 2" key="1">
    <citation type="journal article" date="2021" name="Nat. Plants">
        <title>The Taxus genome provides insights into paclitaxel biosynthesis.</title>
        <authorList>
            <person name="Xiong X."/>
            <person name="Gou J."/>
            <person name="Liao Q."/>
            <person name="Li Y."/>
            <person name="Zhou Q."/>
            <person name="Bi G."/>
            <person name="Li C."/>
            <person name="Du R."/>
            <person name="Wang X."/>
            <person name="Sun T."/>
            <person name="Guo L."/>
            <person name="Liang H."/>
            <person name="Lu P."/>
            <person name="Wu Y."/>
            <person name="Zhang Z."/>
            <person name="Ro D.K."/>
            <person name="Shang Y."/>
            <person name="Huang S."/>
            <person name="Yan J."/>
        </authorList>
    </citation>
    <scope>NUCLEOTIDE SEQUENCE [LARGE SCALE GENOMIC DNA]</scope>
    <source>
        <strain evidence="1">Ta-2019</strain>
    </source>
</reference>
<dbReference type="AlphaFoldDB" id="A0AA38FQP0"/>
<evidence type="ECO:0000313" key="2">
    <source>
        <dbReference type="Proteomes" id="UP000824469"/>
    </source>
</evidence>
<keyword evidence="2" id="KW-1185">Reference proteome</keyword>
<dbReference type="EMBL" id="JAHRHJ020000007">
    <property type="protein sequence ID" value="KAH9309032.1"/>
    <property type="molecule type" value="Genomic_DNA"/>
</dbReference>
<feature type="non-terminal residue" evidence="1">
    <location>
        <position position="168"/>
    </location>
</feature>
<proteinExistence type="predicted"/>